<proteinExistence type="predicted"/>
<dbReference type="InterPro" id="IPR027831">
    <property type="entry name" value="DUF4485"/>
</dbReference>
<dbReference type="SUPFAM" id="SSF50978">
    <property type="entry name" value="WD40 repeat-like"/>
    <property type="match status" value="2"/>
</dbReference>
<comment type="subcellular location">
    <subcellularLocation>
        <location evidence="1">Cell projection</location>
        <location evidence="1">Cilium</location>
    </subcellularLocation>
</comment>
<accession>A0A834N1C6</accession>
<keyword evidence="4" id="KW-0802">TPR repeat</keyword>
<dbReference type="PANTHER" id="PTHR15722:SF7">
    <property type="entry name" value="INTRAFLAGELLAR TRANSPORT PROTEIN 140 HOMOLOG"/>
    <property type="match status" value="1"/>
</dbReference>
<sequence>MSQLQDRDEQEALKQDEFFKKTLISVKPFILNLTSVTDAQLCKVWLDKLSLSSSQRNLRNEYLLELYQQLKKGHVGGIFSEPPPLGSLIPLPKSYRMVYISSSLSDLSEFSTTSYHKCEQINDYKTCSQNTTSRIQDKNSTSTSQYVPTFKPPSSVQFYNDNIVDRGQFRIHRHDTDSLIATIKELQMQNKSLHQQLLEYQEINAINENLHTNIRQLTSEVTALKAKLLETQKVKNILESTHKENVQQYKNKVSEQFSKLKFQLHEAECKNENLNNNLLTMSQELDKIIRDKEEEINTIKKQCMDKLESMRQQYEVLLKVKDLEINTQVDLIHQKDLELSKKDEEGNKKTELLTNKIKEMEIKLETETKDDDKLRAMLTDQNAIMRQEFDKIRSEMELVSQNQNENLVSKMITLKKTILKLQKSKDKLAYDYEKKINHILKNKDLEIKSLYIQFQGQKTDLCTSLCSEKQCELNSLVDSLEEKYKLLLVTADATAENQRQNYLKKISILENELYQVKKNIRMFCNNVIYINKKTPAYSQDKGGFVTVYDDQGEPLQDVESSKHSVAQVTALGWHPDRRWLAAGWENGDLRIWPGDTNSTEFNVIITPHHDPITILQWSPHGSRLVSADAAGSIIAWKIDSRGQLLMVFHHELKGSFVHIAFIPLKPSMDYSDLAKAAVAGDERALDLFSYWRPRTAAPTSVLTRKDNHAFYIGTSNGVIYFIDAQGQCIEVFNTDGVTLHFLLHHQLRDSIIIMTEGLNIGYYQTDSITGQLTEITKVKLSGRSDIPRSGPAICWAGGNTLAVLTGELGVRCWDLHTGDTYVLSPPDSLTGNLATPQEICTSLSFCKNNDTLAAGTNLGTIYLWKGKVVTDSDENRWPSIPESCTIHGTVKQLMWGATLLRNPLLAVNCITNVFILHQQSMCAAYNDGVCASQLSPTQILLEVDGQMHTLKTDIQVQIVAVNKEYAAVSSSRQVVVYRINKDDSLGAVIIGSFACDTEKMLIYEHTLIILTPLVIQLRSTEGTITQTLPTMPEEGEPITMDLTGRYLTVASLNGILKIWDLSKREIELHTRAMATYEAINDFAEIIEAKCNSDCRCVSITVAMANLMPSSILYVWDIESDQMHEFDFARSDDTIDDESALAMKCKGRLVTAHCWDFEDPRLLVCRAQKVETRESKTSKSTKNDDEAAVVFVSLFATSDYGIALQDVKSIEDENCRLLGVQSPHIIILNSEQVLERDSKIMRLLMRDFEELEDCDPVTKKAVLDFSFHISVANMDEAFKAIKTIKNEVVWKSLARMCVKTKQLNMALLCLGHMKQAKAAKALKQAMQDDSLNLETKVGILAVELGLYSDAERLFREAKRLDLLGKLLEARNKFKEAIELASNENKIREKTSYYNYAKVLEWEGKVVEAIDMYTKADCHRSEVPRMLLSRPRELAGYLNNCDDSQIKNWHAQYIESTGDMEGALRLYEQANDTLSMTRLLCYFNREDEVCDLVLRTNHAASAYHLAAHYESKNNVSQSIHFYTIAKAYTNAIRLCKEHHMSEELWPLAVLASRQSQIEVAKYYEENEQLDRAVLLYHKAGLLHKALDIAFRTQQYSALQLITMDVNADSDPVLIEKCAEYFVQNEQIDKAVDLFAIGKKYMEALELMQKHNVTLTEDLAEKMTTEKIENDAEHEKRRINTLEKIGEIAFDQGNYHLATKKFTQAGNKLRAMKALLKSGDTEKICFFAQVSRQREIYIMAGNYLQSLDWQNQPEILKNIINFYSKGKAMDLLANFYVACAQVEIDEFQNYEKALDALNQASRCLAKVIAPRDPDLHKRATDLVQQLLDSQGSDLEQSVRRGDLFATITQHYANVGDTEKARATVEELKRLVPGINLSYYYNVNLLEALGYKPSIQYQESSDKDDDIEELLGE</sequence>
<dbReference type="InterPro" id="IPR056154">
    <property type="entry name" value="Beta-prop_IFT140_1st"/>
</dbReference>
<dbReference type="Pfam" id="PF23383">
    <property type="entry name" value="Beta-prop_IFT140_1st"/>
    <property type="match status" value="1"/>
</dbReference>
<reference evidence="14" key="1">
    <citation type="journal article" date="2020" name="G3 (Bethesda)">
        <title>High-Quality Assemblies for Three Invasive Social Wasps from the &lt;i&gt;Vespula&lt;/i&gt; Genus.</title>
        <authorList>
            <person name="Harrop T.W.R."/>
            <person name="Guhlin J."/>
            <person name="McLaughlin G.M."/>
            <person name="Permina E."/>
            <person name="Stockwell P."/>
            <person name="Gilligan J."/>
            <person name="Le Lec M.F."/>
            <person name="Gruber M.A.M."/>
            <person name="Quinn O."/>
            <person name="Lovegrove M."/>
            <person name="Duncan E.J."/>
            <person name="Remnant E.J."/>
            <person name="Van Eeckhoven J."/>
            <person name="Graham B."/>
            <person name="Knapp R.A."/>
            <person name="Langford K.W."/>
            <person name="Kronenberg Z."/>
            <person name="Press M.O."/>
            <person name="Eacker S.M."/>
            <person name="Wilson-Rankin E.E."/>
            <person name="Purcell J."/>
            <person name="Lester P.J."/>
            <person name="Dearden P.K."/>
        </authorList>
    </citation>
    <scope>NUCLEOTIDE SEQUENCE</scope>
    <source>
        <strain evidence="14">Marl-1</strain>
    </source>
</reference>
<keyword evidence="15" id="KW-1185">Reference proteome</keyword>
<feature type="domain" description="IF140 C-terminal TPR" evidence="12">
    <location>
        <begin position="1767"/>
        <end position="1821"/>
    </location>
</feature>
<evidence type="ECO:0000256" key="1">
    <source>
        <dbReference type="ARBA" id="ARBA00004138"/>
    </source>
</evidence>
<feature type="coiled-coil region" evidence="8">
    <location>
        <begin position="183"/>
        <end position="302"/>
    </location>
</feature>
<evidence type="ECO:0000259" key="12">
    <source>
        <dbReference type="Pfam" id="PF24760"/>
    </source>
</evidence>
<evidence type="ECO:0000259" key="11">
    <source>
        <dbReference type="Pfam" id="PF23385"/>
    </source>
</evidence>
<dbReference type="GO" id="GO:0005930">
    <property type="term" value="C:axoneme"/>
    <property type="evidence" value="ECO:0007669"/>
    <property type="project" value="TreeGrafter"/>
</dbReference>
<dbReference type="InterPro" id="IPR056155">
    <property type="entry name" value="Beta-prop_IFT140_2nd"/>
</dbReference>
<dbReference type="Gene3D" id="1.25.40.470">
    <property type="match status" value="2"/>
</dbReference>
<gene>
    <name evidence="14" type="ORF">HZH66_008878</name>
</gene>
<dbReference type="PANTHER" id="PTHR15722">
    <property type="entry name" value="IFT140/172-RELATED"/>
    <property type="match status" value="1"/>
</dbReference>
<dbReference type="GO" id="GO:0030991">
    <property type="term" value="C:intraciliary transport particle A"/>
    <property type="evidence" value="ECO:0007669"/>
    <property type="project" value="TreeGrafter"/>
</dbReference>
<keyword evidence="2 7" id="KW-0853">WD repeat</keyword>
<dbReference type="GO" id="GO:0036064">
    <property type="term" value="C:ciliary basal body"/>
    <property type="evidence" value="ECO:0007669"/>
    <property type="project" value="TreeGrafter"/>
</dbReference>
<keyword evidence="6" id="KW-0966">Cell projection</keyword>
<dbReference type="InterPro" id="IPR001680">
    <property type="entry name" value="WD40_rpt"/>
</dbReference>
<evidence type="ECO:0000256" key="5">
    <source>
        <dbReference type="ARBA" id="ARBA00023069"/>
    </source>
</evidence>
<dbReference type="Gene3D" id="2.130.10.10">
    <property type="entry name" value="YVTN repeat-like/Quinoprotein amine dehydrogenase"/>
    <property type="match status" value="2"/>
</dbReference>
<dbReference type="InterPro" id="IPR011990">
    <property type="entry name" value="TPR-like_helical_dom_sf"/>
</dbReference>
<feature type="domain" description="IFT140 second beta-propeller" evidence="11">
    <location>
        <begin position="928"/>
        <end position="1228"/>
    </location>
</feature>
<dbReference type="Proteomes" id="UP000614350">
    <property type="component" value="Unassembled WGS sequence"/>
</dbReference>
<evidence type="ECO:0000259" key="13">
    <source>
        <dbReference type="Pfam" id="PF24762"/>
    </source>
</evidence>
<dbReference type="PROSITE" id="PS50082">
    <property type="entry name" value="WD_REPEATS_2"/>
    <property type="match status" value="1"/>
</dbReference>
<dbReference type="InterPro" id="IPR015943">
    <property type="entry name" value="WD40/YVTN_repeat-like_dom_sf"/>
</dbReference>
<comment type="caution">
    <text evidence="14">The sequence shown here is derived from an EMBL/GenBank/DDBJ whole genome shotgun (WGS) entry which is preliminary data.</text>
</comment>
<evidence type="ECO:0000256" key="2">
    <source>
        <dbReference type="ARBA" id="ARBA00022574"/>
    </source>
</evidence>
<feature type="coiled-coil region" evidence="8">
    <location>
        <begin position="492"/>
        <end position="519"/>
    </location>
</feature>
<evidence type="ECO:0000256" key="7">
    <source>
        <dbReference type="PROSITE-ProRule" id="PRU00221"/>
    </source>
</evidence>
<evidence type="ECO:0000313" key="14">
    <source>
        <dbReference type="EMBL" id="KAF7393045.1"/>
    </source>
</evidence>
<feature type="repeat" description="WD" evidence="7">
    <location>
        <begin position="605"/>
        <end position="646"/>
    </location>
</feature>
<evidence type="ECO:0000256" key="3">
    <source>
        <dbReference type="ARBA" id="ARBA00022737"/>
    </source>
</evidence>
<dbReference type="Pfam" id="PF23385">
    <property type="entry name" value="Beta-prop_IFT140_2nd"/>
    <property type="match status" value="1"/>
</dbReference>
<evidence type="ECO:0000313" key="15">
    <source>
        <dbReference type="Proteomes" id="UP000614350"/>
    </source>
</evidence>
<evidence type="ECO:0000259" key="9">
    <source>
        <dbReference type="Pfam" id="PF14846"/>
    </source>
</evidence>
<dbReference type="Pfam" id="PF24760">
    <property type="entry name" value="TPR_IF140_C"/>
    <property type="match status" value="1"/>
</dbReference>
<evidence type="ECO:0000259" key="10">
    <source>
        <dbReference type="Pfam" id="PF23383"/>
    </source>
</evidence>
<dbReference type="InterPro" id="IPR036322">
    <property type="entry name" value="WD40_repeat_dom_sf"/>
</dbReference>
<name>A0A834N1C6_VESVU</name>
<protein>
    <submittedName>
        <fullName evidence="14">Uncharacterized protein</fullName>
    </submittedName>
</protein>
<dbReference type="GO" id="GO:0035721">
    <property type="term" value="P:intraciliary retrograde transport"/>
    <property type="evidence" value="ECO:0007669"/>
    <property type="project" value="TreeGrafter"/>
</dbReference>
<evidence type="ECO:0000256" key="4">
    <source>
        <dbReference type="ARBA" id="ARBA00022803"/>
    </source>
</evidence>
<dbReference type="EMBL" id="JACSEA010000009">
    <property type="protein sequence ID" value="KAF7393045.1"/>
    <property type="molecule type" value="Genomic_DNA"/>
</dbReference>
<keyword evidence="3" id="KW-0677">Repeat</keyword>
<evidence type="ECO:0000256" key="6">
    <source>
        <dbReference type="ARBA" id="ARBA00023273"/>
    </source>
</evidence>
<keyword evidence="8" id="KW-0175">Coiled coil</keyword>
<dbReference type="InterPro" id="IPR056156">
    <property type="entry name" value="TPR_IF140_C"/>
</dbReference>
<dbReference type="SUPFAM" id="SSF48452">
    <property type="entry name" value="TPR-like"/>
    <property type="match status" value="2"/>
</dbReference>
<dbReference type="SMART" id="SM00320">
    <property type="entry name" value="WD40"/>
    <property type="match status" value="4"/>
</dbReference>
<evidence type="ECO:0000256" key="8">
    <source>
        <dbReference type="SAM" id="Coils"/>
    </source>
</evidence>
<keyword evidence="5" id="KW-0969">Cilium</keyword>
<feature type="domain" description="IF140/IFT172/WDR19 TPR" evidence="13">
    <location>
        <begin position="1272"/>
        <end position="1759"/>
    </location>
</feature>
<dbReference type="Pfam" id="PF14846">
    <property type="entry name" value="DUF4485"/>
    <property type="match status" value="1"/>
</dbReference>
<dbReference type="Pfam" id="PF24762">
    <property type="entry name" value="TPR_IF140-IFT172"/>
    <property type="match status" value="1"/>
</dbReference>
<feature type="domain" description="DUF4485" evidence="9">
    <location>
        <begin position="16"/>
        <end position="93"/>
    </location>
</feature>
<organism evidence="14 15">
    <name type="scientific">Vespula vulgaris</name>
    <name type="common">Yellow jacket</name>
    <name type="synonym">Wasp</name>
    <dbReference type="NCBI Taxonomy" id="7454"/>
    <lineage>
        <taxon>Eukaryota</taxon>
        <taxon>Metazoa</taxon>
        <taxon>Ecdysozoa</taxon>
        <taxon>Arthropoda</taxon>
        <taxon>Hexapoda</taxon>
        <taxon>Insecta</taxon>
        <taxon>Pterygota</taxon>
        <taxon>Neoptera</taxon>
        <taxon>Endopterygota</taxon>
        <taxon>Hymenoptera</taxon>
        <taxon>Apocrita</taxon>
        <taxon>Aculeata</taxon>
        <taxon>Vespoidea</taxon>
        <taxon>Vespidae</taxon>
        <taxon>Vespinae</taxon>
        <taxon>Vespula</taxon>
    </lineage>
</organism>
<dbReference type="InterPro" id="IPR056168">
    <property type="entry name" value="TPR_IF140/IFT172/WDR19"/>
</dbReference>
<feature type="domain" description="IFT140 first beta-propeller" evidence="10">
    <location>
        <begin position="537"/>
        <end position="919"/>
    </location>
</feature>